<dbReference type="InterPro" id="IPR027823">
    <property type="entry name" value="DUF4468"/>
</dbReference>
<name>A0A3N4PX70_9BACT</name>
<sequence length="199" mass="22187">MRPQKMVIWAVKPDAMKNWLFLFLLMPATVFAQNGNGKLPINKEGIVEYSEVVTTDSVNAGTLYSRARLFVANAFNSASDVTKLEDGNTTTIVTKALMPRNFINPLNKSHGGRVAFKFTIQCKDGRYRYSVTDFVHEDRINSSFTGGALENDKPACGGLYMPRKSWEKIKTETAAHAERFIAEMKATMKGSAGFSSENW</sequence>
<dbReference type="EMBL" id="RPDH01000002">
    <property type="protein sequence ID" value="RPE08677.1"/>
    <property type="molecule type" value="Genomic_DNA"/>
</dbReference>
<evidence type="ECO:0000313" key="2">
    <source>
        <dbReference type="EMBL" id="RPE08677.1"/>
    </source>
</evidence>
<comment type="caution">
    <text evidence="2">The sequence shown here is derived from an EMBL/GenBank/DDBJ whole genome shotgun (WGS) entry which is preliminary data.</text>
</comment>
<reference evidence="2 3" key="1">
    <citation type="submission" date="2018-11" db="EMBL/GenBank/DDBJ databases">
        <title>Chitinophaga lutea sp.nov., isolate from arsenic contaminated soil.</title>
        <authorList>
            <person name="Zong Y."/>
        </authorList>
    </citation>
    <scope>NUCLEOTIDE SEQUENCE [LARGE SCALE GENOMIC DNA]</scope>
    <source>
        <strain evidence="2 3">ZY74</strain>
    </source>
</reference>
<dbReference type="Proteomes" id="UP000278351">
    <property type="component" value="Unassembled WGS sequence"/>
</dbReference>
<evidence type="ECO:0000259" key="1">
    <source>
        <dbReference type="Pfam" id="PF14730"/>
    </source>
</evidence>
<dbReference type="Gene3D" id="3.30.530.80">
    <property type="match status" value="1"/>
</dbReference>
<dbReference type="Pfam" id="PF14730">
    <property type="entry name" value="DUF4468"/>
    <property type="match status" value="1"/>
</dbReference>
<keyword evidence="3" id="KW-1185">Reference proteome</keyword>
<accession>A0A3N4PX70</accession>
<gene>
    <name evidence="2" type="ORF">EGT74_16705</name>
</gene>
<proteinExistence type="predicted"/>
<organism evidence="2 3">
    <name type="scientific">Chitinophaga lutea</name>
    <dbReference type="NCBI Taxonomy" id="2488634"/>
    <lineage>
        <taxon>Bacteria</taxon>
        <taxon>Pseudomonadati</taxon>
        <taxon>Bacteroidota</taxon>
        <taxon>Chitinophagia</taxon>
        <taxon>Chitinophagales</taxon>
        <taxon>Chitinophagaceae</taxon>
        <taxon>Chitinophaga</taxon>
    </lineage>
</organism>
<feature type="domain" description="DUF4468" evidence="1">
    <location>
        <begin position="49"/>
        <end position="136"/>
    </location>
</feature>
<evidence type="ECO:0000313" key="3">
    <source>
        <dbReference type="Proteomes" id="UP000278351"/>
    </source>
</evidence>
<protein>
    <submittedName>
        <fullName evidence="2">DUF4468 domain-containing protein</fullName>
    </submittedName>
</protein>
<dbReference type="AlphaFoldDB" id="A0A3N4PX70"/>